<gene>
    <name evidence="2" type="ORF">HNR30_001100</name>
</gene>
<dbReference type="Proteomes" id="UP000530928">
    <property type="component" value="Unassembled WGS sequence"/>
</dbReference>
<evidence type="ECO:0000313" key="3">
    <source>
        <dbReference type="Proteomes" id="UP000530928"/>
    </source>
</evidence>
<proteinExistence type="predicted"/>
<comment type="caution">
    <text evidence="2">The sequence shown here is derived from an EMBL/GenBank/DDBJ whole genome shotgun (WGS) entry which is preliminary data.</text>
</comment>
<dbReference type="RefSeq" id="WP_181608522.1">
    <property type="nucleotide sequence ID" value="NZ_BAABAM010000001.1"/>
</dbReference>
<dbReference type="InterPro" id="IPR024775">
    <property type="entry name" value="DinB-like"/>
</dbReference>
<dbReference type="AlphaFoldDB" id="A0A7W0HNF9"/>
<dbReference type="Pfam" id="PF12867">
    <property type="entry name" value="DinB_2"/>
    <property type="match status" value="1"/>
</dbReference>
<feature type="domain" description="DinB-like" evidence="1">
    <location>
        <begin position="9"/>
        <end position="158"/>
    </location>
</feature>
<evidence type="ECO:0000259" key="1">
    <source>
        <dbReference type="Pfam" id="PF12867"/>
    </source>
</evidence>
<organism evidence="2 3">
    <name type="scientific">Nonomuraea soli</name>
    <dbReference type="NCBI Taxonomy" id="1032476"/>
    <lineage>
        <taxon>Bacteria</taxon>
        <taxon>Bacillati</taxon>
        <taxon>Actinomycetota</taxon>
        <taxon>Actinomycetes</taxon>
        <taxon>Streptosporangiales</taxon>
        <taxon>Streptosporangiaceae</taxon>
        <taxon>Nonomuraea</taxon>
    </lineage>
</organism>
<sequence length="171" mass="19548">MTIEPLRWQLHVSWSLLTHHLDRLTEEEALWQPSPQSWTVRRGEGGWLGDWIMPEPEDPSPPSVAWVTWHIGLWWSSAYDHTFGTARGQAFTWDDKVRTVLWPGDVPSTVSWLTALHDQWSAALDTVTDLGQEVAWFPHPLGHVIGWANVELMKNAAEVGQGRFHYRAAHA</sequence>
<dbReference type="EMBL" id="JACDUR010000001">
    <property type="protein sequence ID" value="MBA2889765.1"/>
    <property type="molecule type" value="Genomic_DNA"/>
</dbReference>
<name>A0A7W0HNF9_9ACTN</name>
<keyword evidence="3" id="KW-1185">Reference proteome</keyword>
<evidence type="ECO:0000313" key="2">
    <source>
        <dbReference type="EMBL" id="MBA2889765.1"/>
    </source>
</evidence>
<reference evidence="2 3" key="1">
    <citation type="submission" date="2020-07" db="EMBL/GenBank/DDBJ databases">
        <title>Genomic Encyclopedia of Type Strains, Phase IV (KMG-IV): sequencing the most valuable type-strain genomes for metagenomic binning, comparative biology and taxonomic classification.</title>
        <authorList>
            <person name="Goeker M."/>
        </authorList>
    </citation>
    <scope>NUCLEOTIDE SEQUENCE [LARGE SCALE GENOMIC DNA]</scope>
    <source>
        <strain evidence="2 3">DSM 45533</strain>
    </source>
</reference>
<protein>
    <recommendedName>
        <fullName evidence="1">DinB-like domain-containing protein</fullName>
    </recommendedName>
</protein>
<accession>A0A7W0HNF9</accession>